<gene>
    <name evidence="2" type="ORF">QC820_16335</name>
</gene>
<evidence type="ECO:0000313" key="3">
    <source>
        <dbReference type="Proteomes" id="UP001252270"/>
    </source>
</evidence>
<dbReference type="RefSeq" id="WP_309637655.1">
    <property type="nucleotide sequence ID" value="NZ_JARWAL010000022.1"/>
</dbReference>
<accession>A0ABU1GSH1</accession>
<feature type="region of interest" description="Disordered" evidence="1">
    <location>
        <begin position="259"/>
        <end position="282"/>
    </location>
</feature>
<keyword evidence="3" id="KW-1185">Reference proteome</keyword>
<evidence type="ECO:0000313" key="2">
    <source>
        <dbReference type="EMBL" id="MDR5894358.1"/>
    </source>
</evidence>
<comment type="caution">
    <text evidence="2">The sequence shown here is derived from an EMBL/GenBank/DDBJ whole genome shotgun (WGS) entry which is preliminary data.</text>
</comment>
<evidence type="ECO:0000256" key="1">
    <source>
        <dbReference type="SAM" id="MobiDB-lite"/>
    </source>
</evidence>
<reference evidence="2 3" key="1">
    <citation type="submission" date="2023-04" db="EMBL/GenBank/DDBJ databases">
        <title>A long-awaited taxogenomic arrangement of the family Halomonadaceae.</title>
        <authorList>
            <person name="De La Haba R."/>
            <person name="Chuvochina M."/>
            <person name="Wittouck S."/>
            <person name="Arahal D.R."/>
            <person name="Sanchez-Porro C."/>
            <person name="Hugenholtz P."/>
            <person name="Ventosa A."/>
        </authorList>
    </citation>
    <scope>NUCLEOTIDE SEQUENCE [LARGE SCALE GENOMIC DNA]</scope>
    <source>
        <strain evidence="2 3">DSM 17332</strain>
    </source>
</reference>
<organism evidence="2 3">
    <name type="scientific">Halomonas mongoliensis</name>
    <dbReference type="NCBI Taxonomy" id="321265"/>
    <lineage>
        <taxon>Bacteria</taxon>
        <taxon>Pseudomonadati</taxon>
        <taxon>Pseudomonadota</taxon>
        <taxon>Gammaproteobacteria</taxon>
        <taxon>Oceanospirillales</taxon>
        <taxon>Halomonadaceae</taxon>
        <taxon>Halomonas</taxon>
    </lineage>
</organism>
<protein>
    <submittedName>
        <fullName evidence="2">Uncharacterized protein</fullName>
    </submittedName>
</protein>
<sequence>MTMRDIGRAIETNGWRQGSLLCEEDGQALAAELGCEDVATAVAVVVSQSCDLTQADIAAEPYAEVIVGHWSHTRSGDLLYGKHPRRLHLPVQGHEGEETISLLPWQRLRCPRERLAEWEPDPERYLLRADLQVLTTWLAQRYVRGALPNTFNDLLTRKRKTWEKLRKRLSGHVSGLFVELSPSGELGEGDHYSVNLLALVPVAQKETLEEAQETVRRLGDLMRELGMDVQASARCEDEVSYAVVRRMTRFPLEYLSLRGDPMHPMPEEFESRPPSNPPGSDP</sequence>
<proteinExistence type="predicted"/>
<name>A0ABU1GSH1_9GAMM</name>
<dbReference type="Proteomes" id="UP001252270">
    <property type="component" value="Unassembled WGS sequence"/>
</dbReference>
<dbReference type="EMBL" id="JARWAL010000022">
    <property type="protein sequence ID" value="MDR5894358.1"/>
    <property type="molecule type" value="Genomic_DNA"/>
</dbReference>